<dbReference type="PANTHER" id="PTHR34590">
    <property type="entry name" value="OS03G0124300 PROTEIN-RELATED"/>
    <property type="match status" value="1"/>
</dbReference>
<comment type="caution">
    <text evidence="1">The sequence shown here is derived from an EMBL/GenBank/DDBJ whole genome shotgun (WGS) entry which is preliminary data.</text>
</comment>
<sequence>MKTFVSDGGYVRCTQASTLTTGSITTGLTRLLAKNPEAAALANLLDLTFTQSPSSYAFVNAIEVISIPDKLYIKGDGNENSVLMVGQDTRFSIDDSYALEKLYRLNVGGGDISSTHDSGMFRSWDNDEPYLLGADRNSNQVHIDHSSLHSPRRCVLHCTNYGR</sequence>
<proteinExistence type="predicted"/>
<reference evidence="1" key="1">
    <citation type="submission" date="2023-02" db="EMBL/GenBank/DDBJ databases">
        <title>Genome of toxic invasive species Heracleum sosnowskyi carries increased number of genes despite the absence of recent whole-genome duplications.</title>
        <authorList>
            <person name="Schelkunov M."/>
            <person name="Shtratnikova V."/>
            <person name="Makarenko M."/>
            <person name="Klepikova A."/>
            <person name="Omelchenko D."/>
            <person name="Novikova G."/>
            <person name="Obukhova E."/>
            <person name="Bogdanov V."/>
            <person name="Penin A."/>
            <person name="Logacheva M."/>
        </authorList>
    </citation>
    <scope>NUCLEOTIDE SEQUENCE</scope>
    <source>
        <strain evidence="1">Hsosn_3</strain>
        <tissue evidence="1">Leaf</tissue>
    </source>
</reference>
<dbReference type="AlphaFoldDB" id="A0AAD8GP06"/>
<evidence type="ECO:0000313" key="1">
    <source>
        <dbReference type="EMBL" id="KAK1352370.1"/>
    </source>
</evidence>
<accession>A0AAD8GP06</accession>
<gene>
    <name evidence="1" type="ORF">POM88_053309</name>
</gene>
<evidence type="ECO:0000313" key="2">
    <source>
        <dbReference type="Proteomes" id="UP001237642"/>
    </source>
</evidence>
<dbReference type="EMBL" id="JAUIZM010000017">
    <property type="protein sequence ID" value="KAK1352370.1"/>
    <property type="molecule type" value="Genomic_DNA"/>
</dbReference>
<keyword evidence="2" id="KW-1185">Reference proteome</keyword>
<dbReference type="GO" id="GO:0004714">
    <property type="term" value="F:transmembrane receptor protein tyrosine kinase activity"/>
    <property type="evidence" value="ECO:0007669"/>
    <property type="project" value="InterPro"/>
</dbReference>
<name>A0AAD8GP06_9APIA</name>
<reference evidence="1" key="2">
    <citation type="submission" date="2023-05" db="EMBL/GenBank/DDBJ databases">
        <authorList>
            <person name="Schelkunov M.I."/>
        </authorList>
    </citation>
    <scope>NUCLEOTIDE SEQUENCE</scope>
    <source>
        <strain evidence="1">Hsosn_3</strain>
        <tissue evidence="1">Leaf</tissue>
    </source>
</reference>
<protein>
    <submittedName>
        <fullName evidence="1">Uncharacterized protein</fullName>
    </submittedName>
</protein>
<dbReference type="Proteomes" id="UP001237642">
    <property type="component" value="Unassembled WGS sequence"/>
</dbReference>
<dbReference type="InterPro" id="IPR045272">
    <property type="entry name" value="ANXUR1/2-like"/>
</dbReference>
<organism evidence="1 2">
    <name type="scientific">Heracleum sosnowskyi</name>
    <dbReference type="NCBI Taxonomy" id="360622"/>
    <lineage>
        <taxon>Eukaryota</taxon>
        <taxon>Viridiplantae</taxon>
        <taxon>Streptophyta</taxon>
        <taxon>Embryophyta</taxon>
        <taxon>Tracheophyta</taxon>
        <taxon>Spermatophyta</taxon>
        <taxon>Magnoliopsida</taxon>
        <taxon>eudicotyledons</taxon>
        <taxon>Gunneridae</taxon>
        <taxon>Pentapetalae</taxon>
        <taxon>asterids</taxon>
        <taxon>campanulids</taxon>
        <taxon>Apiales</taxon>
        <taxon>Apiaceae</taxon>
        <taxon>Apioideae</taxon>
        <taxon>apioid superclade</taxon>
        <taxon>Tordylieae</taxon>
        <taxon>Tordyliinae</taxon>
        <taxon>Heracleum</taxon>
    </lineage>
</organism>